<dbReference type="OrthoDB" id="6418713at2759"/>
<proteinExistence type="predicted"/>
<evidence type="ECO:0000256" key="3">
    <source>
        <dbReference type="ARBA" id="ARBA00022989"/>
    </source>
</evidence>
<sequence>TAVTCTGVSSADSSLIGFTYMFLAELAEAIKLVLSQKLMHGVTVTTTNNNKEQNTANTATIDIKFTEFEGLYYYAPTATVWMCVLALPLEIPSLKEAWADKNSLVLSQYWYLFIIVGILGFGTNIAAWMVTGVISSLYLKALAVSRNSGLVLLNVVFFGEIVTSQQFVGYVISLFGFGYYNYLKMK</sequence>
<feature type="transmembrane region" description="Helical" evidence="5">
    <location>
        <begin position="151"/>
        <end position="180"/>
    </location>
</feature>
<keyword evidence="4 5" id="KW-0472">Membrane</keyword>
<gene>
    <name evidence="6" type="ORF">RFI_36992</name>
</gene>
<name>X6LH68_RETFI</name>
<evidence type="ECO:0000313" key="6">
    <source>
        <dbReference type="EMBL" id="ETO00452.1"/>
    </source>
</evidence>
<evidence type="ECO:0000256" key="5">
    <source>
        <dbReference type="SAM" id="Phobius"/>
    </source>
</evidence>
<reference evidence="6 7" key="1">
    <citation type="journal article" date="2013" name="Curr. Biol.">
        <title>The Genome of the Foraminiferan Reticulomyxa filosa.</title>
        <authorList>
            <person name="Glockner G."/>
            <person name="Hulsmann N."/>
            <person name="Schleicher M."/>
            <person name="Noegel A.A."/>
            <person name="Eichinger L."/>
            <person name="Gallinger C."/>
            <person name="Pawlowski J."/>
            <person name="Sierra R."/>
            <person name="Euteneuer U."/>
            <person name="Pillet L."/>
            <person name="Moustafa A."/>
            <person name="Platzer M."/>
            <person name="Groth M."/>
            <person name="Szafranski K."/>
            <person name="Schliwa M."/>
        </authorList>
    </citation>
    <scope>NUCLEOTIDE SEQUENCE [LARGE SCALE GENOMIC DNA]</scope>
</reference>
<comment type="caution">
    <text evidence="6">The sequence shown here is derived from an EMBL/GenBank/DDBJ whole genome shotgun (WGS) entry which is preliminary data.</text>
</comment>
<accession>X6LH68</accession>
<evidence type="ECO:0000256" key="1">
    <source>
        <dbReference type="ARBA" id="ARBA00004141"/>
    </source>
</evidence>
<organism evidence="6 7">
    <name type="scientific">Reticulomyxa filosa</name>
    <dbReference type="NCBI Taxonomy" id="46433"/>
    <lineage>
        <taxon>Eukaryota</taxon>
        <taxon>Sar</taxon>
        <taxon>Rhizaria</taxon>
        <taxon>Retaria</taxon>
        <taxon>Foraminifera</taxon>
        <taxon>Monothalamids</taxon>
        <taxon>Reticulomyxidae</taxon>
        <taxon>Reticulomyxa</taxon>
    </lineage>
</organism>
<feature type="transmembrane region" description="Helical" evidence="5">
    <location>
        <begin position="109"/>
        <end position="139"/>
    </location>
</feature>
<keyword evidence="3 5" id="KW-1133">Transmembrane helix</keyword>
<protein>
    <submittedName>
        <fullName evidence="6">DMT family transporter: phosphate/phosphoenolpyruvate</fullName>
    </submittedName>
</protein>
<dbReference type="PANTHER" id="PTHR11132">
    <property type="entry name" value="SOLUTE CARRIER FAMILY 35"/>
    <property type="match status" value="1"/>
</dbReference>
<dbReference type="GO" id="GO:0016020">
    <property type="term" value="C:membrane"/>
    <property type="evidence" value="ECO:0007669"/>
    <property type="project" value="UniProtKB-SubCell"/>
</dbReference>
<dbReference type="EMBL" id="ASPP01040995">
    <property type="protein sequence ID" value="ETO00452.1"/>
    <property type="molecule type" value="Genomic_DNA"/>
</dbReference>
<comment type="subcellular location">
    <subcellularLocation>
        <location evidence="1">Membrane</location>
        <topology evidence="1">Multi-pass membrane protein</topology>
    </subcellularLocation>
</comment>
<feature type="non-terminal residue" evidence="6">
    <location>
        <position position="1"/>
    </location>
</feature>
<evidence type="ECO:0000313" key="7">
    <source>
        <dbReference type="Proteomes" id="UP000023152"/>
    </source>
</evidence>
<evidence type="ECO:0000256" key="2">
    <source>
        <dbReference type="ARBA" id="ARBA00022692"/>
    </source>
</evidence>
<dbReference type="InterPro" id="IPR050186">
    <property type="entry name" value="TPT_transporter"/>
</dbReference>
<keyword evidence="2 5" id="KW-0812">Transmembrane</keyword>
<keyword evidence="6" id="KW-0670">Pyruvate</keyword>
<dbReference type="Proteomes" id="UP000023152">
    <property type="component" value="Unassembled WGS sequence"/>
</dbReference>
<dbReference type="AlphaFoldDB" id="X6LH68"/>
<keyword evidence="7" id="KW-1185">Reference proteome</keyword>
<evidence type="ECO:0000256" key="4">
    <source>
        <dbReference type="ARBA" id="ARBA00023136"/>
    </source>
</evidence>